<accession>A0A8H5MGX8</accession>
<feature type="compositionally biased region" description="Polar residues" evidence="1">
    <location>
        <begin position="102"/>
        <end position="113"/>
    </location>
</feature>
<feature type="transmembrane region" description="Helical" evidence="2">
    <location>
        <begin position="13"/>
        <end position="30"/>
    </location>
</feature>
<keyword evidence="2" id="KW-0812">Transmembrane</keyword>
<evidence type="ECO:0000256" key="1">
    <source>
        <dbReference type="SAM" id="MobiDB-lite"/>
    </source>
</evidence>
<keyword evidence="2" id="KW-1133">Transmembrane helix</keyword>
<dbReference type="Proteomes" id="UP000518752">
    <property type="component" value="Unassembled WGS sequence"/>
</dbReference>
<evidence type="ECO:0000256" key="2">
    <source>
        <dbReference type="SAM" id="Phobius"/>
    </source>
</evidence>
<gene>
    <name evidence="3" type="ORF">D9757_000402</name>
</gene>
<organism evidence="3 4">
    <name type="scientific">Collybiopsis confluens</name>
    <dbReference type="NCBI Taxonomy" id="2823264"/>
    <lineage>
        <taxon>Eukaryota</taxon>
        <taxon>Fungi</taxon>
        <taxon>Dikarya</taxon>
        <taxon>Basidiomycota</taxon>
        <taxon>Agaricomycotina</taxon>
        <taxon>Agaricomycetes</taxon>
        <taxon>Agaricomycetidae</taxon>
        <taxon>Agaricales</taxon>
        <taxon>Marasmiineae</taxon>
        <taxon>Omphalotaceae</taxon>
        <taxon>Collybiopsis</taxon>
    </lineage>
</organism>
<dbReference type="AlphaFoldDB" id="A0A8H5MGX8"/>
<sequence length="138" mass="15170">MTASGPAVDEYPSLLWVIIPPALLISAYFTRKWYLARRLRVHGIGKGAPGFQTNVRRIRVTPEIAARLRRGEEVSPEEIAAASAKAEQDERDRVSPSIPAPTETSSSVSQASTPPEPVNEWLPSSINTPKKRAKGKRK</sequence>
<keyword evidence="2" id="KW-0472">Membrane</keyword>
<name>A0A8H5MGX8_9AGAR</name>
<evidence type="ECO:0000313" key="3">
    <source>
        <dbReference type="EMBL" id="KAF5393623.1"/>
    </source>
</evidence>
<proteinExistence type="predicted"/>
<reference evidence="3 4" key="1">
    <citation type="journal article" date="2020" name="ISME J.">
        <title>Uncovering the hidden diversity of litter-decomposition mechanisms in mushroom-forming fungi.</title>
        <authorList>
            <person name="Floudas D."/>
            <person name="Bentzer J."/>
            <person name="Ahren D."/>
            <person name="Johansson T."/>
            <person name="Persson P."/>
            <person name="Tunlid A."/>
        </authorList>
    </citation>
    <scope>NUCLEOTIDE SEQUENCE [LARGE SCALE GENOMIC DNA]</scope>
    <source>
        <strain evidence="3 4">CBS 406.79</strain>
    </source>
</reference>
<protein>
    <submittedName>
        <fullName evidence="3">Uncharacterized protein</fullName>
    </submittedName>
</protein>
<keyword evidence="4" id="KW-1185">Reference proteome</keyword>
<dbReference type="EMBL" id="JAACJN010000001">
    <property type="protein sequence ID" value="KAF5393623.1"/>
    <property type="molecule type" value="Genomic_DNA"/>
</dbReference>
<feature type="compositionally biased region" description="Basic residues" evidence="1">
    <location>
        <begin position="129"/>
        <end position="138"/>
    </location>
</feature>
<comment type="caution">
    <text evidence="3">The sequence shown here is derived from an EMBL/GenBank/DDBJ whole genome shotgun (WGS) entry which is preliminary data.</text>
</comment>
<evidence type="ECO:0000313" key="4">
    <source>
        <dbReference type="Proteomes" id="UP000518752"/>
    </source>
</evidence>
<feature type="region of interest" description="Disordered" evidence="1">
    <location>
        <begin position="69"/>
        <end position="138"/>
    </location>
</feature>
<dbReference type="OrthoDB" id="3260758at2759"/>